<name>A0A5B7G750_PORTR</name>
<reference evidence="2 3" key="1">
    <citation type="submission" date="2019-05" db="EMBL/GenBank/DDBJ databases">
        <title>Another draft genome of Portunus trituberculatus and its Hox gene families provides insights of decapod evolution.</title>
        <authorList>
            <person name="Jeong J.-H."/>
            <person name="Song I."/>
            <person name="Kim S."/>
            <person name="Choi T."/>
            <person name="Kim D."/>
            <person name="Ryu S."/>
            <person name="Kim W."/>
        </authorList>
    </citation>
    <scope>NUCLEOTIDE SEQUENCE [LARGE SCALE GENOMIC DNA]</scope>
    <source>
        <tissue evidence="2">Muscle</tissue>
    </source>
</reference>
<keyword evidence="3" id="KW-1185">Reference proteome</keyword>
<dbReference type="Proteomes" id="UP000324222">
    <property type="component" value="Unassembled WGS sequence"/>
</dbReference>
<dbReference type="AlphaFoldDB" id="A0A5B7G750"/>
<dbReference type="OrthoDB" id="8825892at2759"/>
<proteinExistence type="predicted"/>
<dbReference type="EMBL" id="VSRR010012624">
    <property type="protein sequence ID" value="MPC54772.1"/>
    <property type="molecule type" value="Genomic_DNA"/>
</dbReference>
<evidence type="ECO:0000313" key="2">
    <source>
        <dbReference type="EMBL" id="MPC54772.1"/>
    </source>
</evidence>
<evidence type="ECO:0000313" key="3">
    <source>
        <dbReference type="Proteomes" id="UP000324222"/>
    </source>
</evidence>
<comment type="caution">
    <text evidence="2">The sequence shown here is derived from an EMBL/GenBank/DDBJ whole genome shotgun (WGS) entry which is preliminary data.</text>
</comment>
<dbReference type="Gene3D" id="2.60.40.10">
    <property type="entry name" value="Immunoglobulins"/>
    <property type="match status" value="1"/>
</dbReference>
<dbReference type="PANTHER" id="PTHR23278:SF19">
    <property type="entry name" value="OBSCURIN"/>
    <property type="match status" value="1"/>
</dbReference>
<dbReference type="InterPro" id="IPR013783">
    <property type="entry name" value="Ig-like_fold"/>
</dbReference>
<evidence type="ECO:0000259" key="1">
    <source>
        <dbReference type="SMART" id="SM00409"/>
    </source>
</evidence>
<dbReference type="InterPro" id="IPR036179">
    <property type="entry name" value="Ig-like_dom_sf"/>
</dbReference>
<dbReference type="PANTHER" id="PTHR23278">
    <property type="entry name" value="SIDESTEP PROTEIN"/>
    <property type="match status" value="1"/>
</dbReference>
<dbReference type="SUPFAM" id="SSF48726">
    <property type="entry name" value="Immunoglobulin"/>
    <property type="match status" value="1"/>
</dbReference>
<dbReference type="InterPro" id="IPR003599">
    <property type="entry name" value="Ig_sub"/>
</dbReference>
<organism evidence="2 3">
    <name type="scientific">Portunus trituberculatus</name>
    <name type="common">Swimming crab</name>
    <name type="synonym">Neptunus trituberculatus</name>
    <dbReference type="NCBI Taxonomy" id="210409"/>
    <lineage>
        <taxon>Eukaryota</taxon>
        <taxon>Metazoa</taxon>
        <taxon>Ecdysozoa</taxon>
        <taxon>Arthropoda</taxon>
        <taxon>Crustacea</taxon>
        <taxon>Multicrustacea</taxon>
        <taxon>Malacostraca</taxon>
        <taxon>Eumalacostraca</taxon>
        <taxon>Eucarida</taxon>
        <taxon>Decapoda</taxon>
        <taxon>Pleocyemata</taxon>
        <taxon>Brachyura</taxon>
        <taxon>Eubrachyura</taxon>
        <taxon>Portunoidea</taxon>
        <taxon>Portunidae</taxon>
        <taxon>Portuninae</taxon>
        <taxon>Portunus</taxon>
    </lineage>
</organism>
<dbReference type="SMART" id="SM00409">
    <property type="entry name" value="IG"/>
    <property type="match status" value="1"/>
</dbReference>
<protein>
    <recommendedName>
        <fullName evidence="1">Immunoglobulin domain-containing protein</fullName>
    </recommendedName>
</protein>
<gene>
    <name evidence="2" type="ORF">E2C01_048697</name>
</gene>
<feature type="domain" description="Immunoglobulin" evidence="1">
    <location>
        <begin position="41"/>
        <end position="152"/>
    </location>
</feature>
<accession>A0A5B7G750</accession>
<sequence>MHAAWQSAVRSDVSERGAMRREVLWRDVKCAVFPYCNDGPLTEVKVLEGGKAVLPCDVSPSIADDDTILVLFYRGSFKTPIYSIDGRSGPVRRGQHWSDEKALGRRAYLELTGRTPGLVIQAVRAMDQDLYRCRVDYDIHPTRNVRVQLNVIGASCLPH</sequence>